<proteinExistence type="predicted"/>
<dbReference type="RefSeq" id="WP_327600855.1">
    <property type="nucleotide sequence ID" value="NZ_JAYXHS010000004.1"/>
</dbReference>
<accession>A0ABU6K8Z1</accession>
<gene>
    <name evidence="2" type="ORF">VVD49_19265</name>
</gene>
<protein>
    <submittedName>
        <fullName evidence="2">Uncharacterized protein</fullName>
    </submittedName>
</protein>
<evidence type="ECO:0000313" key="3">
    <source>
        <dbReference type="Proteomes" id="UP001331561"/>
    </source>
</evidence>
<keyword evidence="1" id="KW-0472">Membrane</keyword>
<sequence>MAKQKIKYDWAPHEVRRDERESRVAYIVVSVAVVVLVVGGMLVVLRGLS</sequence>
<name>A0ABU6K8Z1_9RHOO</name>
<reference evidence="2 3" key="1">
    <citation type="submission" date="2024-01" db="EMBL/GenBank/DDBJ databases">
        <title>Uliginosibacterium soil sp. nov.</title>
        <authorList>
            <person name="Lv Y."/>
        </authorList>
    </citation>
    <scope>NUCLEOTIDE SEQUENCE [LARGE SCALE GENOMIC DNA]</scope>
    <source>
        <strain evidence="2 3">H3</strain>
    </source>
</reference>
<comment type="caution">
    <text evidence="2">The sequence shown here is derived from an EMBL/GenBank/DDBJ whole genome shotgun (WGS) entry which is preliminary data.</text>
</comment>
<feature type="transmembrane region" description="Helical" evidence="1">
    <location>
        <begin position="24"/>
        <end position="45"/>
    </location>
</feature>
<evidence type="ECO:0000256" key="1">
    <source>
        <dbReference type="SAM" id="Phobius"/>
    </source>
</evidence>
<keyword evidence="1" id="KW-0812">Transmembrane</keyword>
<keyword evidence="1" id="KW-1133">Transmembrane helix</keyword>
<organism evidence="2 3">
    <name type="scientific">Uliginosibacterium silvisoli</name>
    <dbReference type="NCBI Taxonomy" id="3114758"/>
    <lineage>
        <taxon>Bacteria</taxon>
        <taxon>Pseudomonadati</taxon>
        <taxon>Pseudomonadota</taxon>
        <taxon>Betaproteobacteria</taxon>
        <taxon>Rhodocyclales</taxon>
        <taxon>Zoogloeaceae</taxon>
        <taxon>Uliginosibacterium</taxon>
    </lineage>
</organism>
<dbReference type="EMBL" id="JAYXHS010000004">
    <property type="protein sequence ID" value="MEC5387881.1"/>
    <property type="molecule type" value="Genomic_DNA"/>
</dbReference>
<keyword evidence="3" id="KW-1185">Reference proteome</keyword>
<dbReference type="Proteomes" id="UP001331561">
    <property type="component" value="Unassembled WGS sequence"/>
</dbReference>
<evidence type="ECO:0000313" key="2">
    <source>
        <dbReference type="EMBL" id="MEC5387881.1"/>
    </source>
</evidence>